<dbReference type="SUPFAM" id="SSF55729">
    <property type="entry name" value="Acyl-CoA N-acyltransferases (Nat)"/>
    <property type="match status" value="1"/>
</dbReference>
<reference evidence="2 3" key="1">
    <citation type="journal article" date="2016" name="Int. J. Syst. Evol. Microbiol.">
        <title>Paraphotobacterium marinum gen. nov., sp. nov., a member of the family Vibrionaceae, isolated from surface seawater.</title>
        <authorList>
            <person name="Huang Z."/>
            <person name="Dong C."/>
            <person name="Shao Z."/>
        </authorList>
    </citation>
    <scope>NUCLEOTIDE SEQUENCE [LARGE SCALE GENOMIC DNA]</scope>
    <source>
        <strain evidence="2 3">NSCS20N07D</strain>
    </source>
</reference>
<dbReference type="InterPro" id="IPR000182">
    <property type="entry name" value="GNAT_dom"/>
</dbReference>
<proteinExistence type="predicted"/>
<dbReference type="InterPro" id="IPR016181">
    <property type="entry name" value="Acyl_CoA_acyltransferase"/>
</dbReference>
<dbReference type="OrthoDB" id="9796171at2"/>
<keyword evidence="2" id="KW-0808">Transferase</keyword>
<dbReference type="GO" id="GO:0016747">
    <property type="term" value="F:acyltransferase activity, transferring groups other than amino-acyl groups"/>
    <property type="evidence" value="ECO:0007669"/>
    <property type="project" value="InterPro"/>
</dbReference>
<dbReference type="Gene3D" id="3.40.630.30">
    <property type="match status" value="1"/>
</dbReference>
<accession>A0A220VFG2</accession>
<keyword evidence="3" id="KW-1185">Reference proteome</keyword>
<dbReference type="Pfam" id="PF13673">
    <property type="entry name" value="Acetyltransf_10"/>
    <property type="match status" value="1"/>
</dbReference>
<dbReference type="AlphaFoldDB" id="A0A220VFG2"/>
<evidence type="ECO:0000313" key="3">
    <source>
        <dbReference type="Proteomes" id="UP000242175"/>
    </source>
</evidence>
<evidence type="ECO:0000259" key="1">
    <source>
        <dbReference type="PROSITE" id="PS51186"/>
    </source>
</evidence>
<feature type="domain" description="N-acetyltransferase" evidence="1">
    <location>
        <begin position="7"/>
        <end position="150"/>
    </location>
</feature>
<dbReference type="Proteomes" id="UP000242175">
    <property type="component" value="Chromosome small"/>
</dbReference>
<sequence>MINWKLYKFNDLSNQSLYQLLKLRVDVFVVEQNCPYSDLDNYDLQEDVYHLLGFQDEDLVAYSRLLGPGLKFNGACFGRVVVKKEKRGTGISDELILNSIKFCHSLWPQTNIEIQAQEYLLNFYQKFKFVTTSNVYLEDNIPHVDMQLKS</sequence>
<name>A0A220VFG2_9GAMM</name>
<dbReference type="PROSITE" id="PS51186">
    <property type="entry name" value="GNAT"/>
    <property type="match status" value="1"/>
</dbReference>
<gene>
    <name evidence="2" type="ORF">CF386_08205</name>
</gene>
<evidence type="ECO:0000313" key="2">
    <source>
        <dbReference type="EMBL" id="ASK79041.1"/>
    </source>
</evidence>
<dbReference type="EMBL" id="CP022356">
    <property type="protein sequence ID" value="ASK79041.1"/>
    <property type="molecule type" value="Genomic_DNA"/>
</dbReference>
<organism evidence="2 3">
    <name type="scientific">Paraphotobacterium marinum</name>
    <dbReference type="NCBI Taxonomy" id="1755811"/>
    <lineage>
        <taxon>Bacteria</taxon>
        <taxon>Pseudomonadati</taxon>
        <taxon>Pseudomonadota</taxon>
        <taxon>Gammaproteobacteria</taxon>
        <taxon>Vibrionales</taxon>
        <taxon>Vibrionaceae</taxon>
        <taxon>Paraphotobacterium</taxon>
    </lineage>
</organism>
<dbReference type="RefSeq" id="WP_089073949.1">
    <property type="nucleotide sequence ID" value="NZ_CBCSAM010000002.1"/>
</dbReference>
<protein>
    <submittedName>
        <fullName evidence="2">GNAT family N-acetyltransferase</fullName>
    </submittedName>
</protein>
<dbReference type="KEGG" id="pmai:CF386_08205"/>